<dbReference type="Pfam" id="PF02367">
    <property type="entry name" value="TsaE"/>
    <property type="match status" value="1"/>
</dbReference>
<dbReference type="Gene3D" id="3.40.50.300">
    <property type="entry name" value="P-loop containing nucleotide triphosphate hydrolases"/>
    <property type="match status" value="1"/>
</dbReference>
<reference evidence="11" key="1">
    <citation type="journal article" date="2014" name="Front. Microbiol.">
        <title>High frequency of phylogenetically diverse reductive dehalogenase-homologous genes in deep subseafloor sedimentary metagenomes.</title>
        <authorList>
            <person name="Kawai M."/>
            <person name="Futagami T."/>
            <person name="Toyoda A."/>
            <person name="Takaki Y."/>
            <person name="Nishi S."/>
            <person name="Hori S."/>
            <person name="Arai W."/>
            <person name="Tsubouchi T."/>
            <person name="Morono Y."/>
            <person name="Uchiyama I."/>
            <person name="Ito T."/>
            <person name="Fujiyama A."/>
            <person name="Inagaki F."/>
            <person name="Takami H."/>
        </authorList>
    </citation>
    <scope>NUCLEOTIDE SEQUENCE</scope>
    <source>
        <strain evidence="11">Expedition CK06-06</strain>
    </source>
</reference>
<dbReference type="InterPro" id="IPR027417">
    <property type="entry name" value="P-loop_NTPase"/>
</dbReference>
<evidence type="ECO:0000256" key="1">
    <source>
        <dbReference type="ARBA" id="ARBA00004496"/>
    </source>
</evidence>
<keyword evidence="6" id="KW-0479">Metal-binding</keyword>
<evidence type="ECO:0000256" key="2">
    <source>
        <dbReference type="ARBA" id="ARBA00007599"/>
    </source>
</evidence>
<evidence type="ECO:0000256" key="4">
    <source>
        <dbReference type="ARBA" id="ARBA00022490"/>
    </source>
</evidence>
<sequence length="150" mass="16505">MVMDLDIVLKSAEETVELGRKIGMQLKGGEVIAVCGELGSGKTHLIKGVADGAGAQDSARKVNSPTFVIVNEYAGRVDIYHIDAYRLGSVAEFEMIGFDDFCYLGSVVLIEWADKIESALEGIDYMRIELFHAGDMQRRIRIDKTPSYIA</sequence>
<evidence type="ECO:0000256" key="5">
    <source>
        <dbReference type="ARBA" id="ARBA00022694"/>
    </source>
</evidence>
<keyword evidence="4" id="KW-0963">Cytoplasm</keyword>
<evidence type="ECO:0000256" key="6">
    <source>
        <dbReference type="ARBA" id="ARBA00022723"/>
    </source>
</evidence>
<comment type="similarity">
    <text evidence="2">Belongs to the TsaE family.</text>
</comment>
<dbReference type="GO" id="GO:0002949">
    <property type="term" value="P:tRNA threonylcarbamoyladenosine modification"/>
    <property type="evidence" value="ECO:0007669"/>
    <property type="project" value="InterPro"/>
</dbReference>
<gene>
    <name evidence="11" type="ORF">S01H1_18318</name>
</gene>
<dbReference type="SUPFAM" id="SSF52540">
    <property type="entry name" value="P-loop containing nucleoside triphosphate hydrolases"/>
    <property type="match status" value="1"/>
</dbReference>
<evidence type="ECO:0000256" key="10">
    <source>
        <dbReference type="ARBA" id="ARBA00032441"/>
    </source>
</evidence>
<dbReference type="AlphaFoldDB" id="X0SEU8"/>
<dbReference type="EMBL" id="BARS01009787">
    <property type="protein sequence ID" value="GAF79568.1"/>
    <property type="molecule type" value="Genomic_DNA"/>
</dbReference>
<dbReference type="GO" id="GO:0046872">
    <property type="term" value="F:metal ion binding"/>
    <property type="evidence" value="ECO:0007669"/>
    <property type="project" value="UniProtKB-KW"/>
</dbReference>
<evidence type="ECO:0000256" key="3">
    <source>
        <dbReference type="ARBA" id="ARBA00019010"/>
    </source>
</evidence>
<dbReference type="GO" id="GO:0005524">
    <property type="term" value="F:ATP binding"/>
    <property type="evidence" value="ECO:0007669"/>
    <property type="project" value="UniProtKB-KW"/>
</dbReference>
<evidence type="ECO:0000313" key="11">
    <source>
        <dbReference type="EMBL" id="GAF79568.1"/>
    </source>
</evidence>
<accession>X0SEU8</accession>
<proteinExistence type="inferred from homology"/>
<name>X0SEU8_9ZZZZ</name>
<dbReference type="PANTHER" id="PTHR33540">
    <property type="entry name" value="TRNA THREONYLCARBAMOYLADENOSINE BIOSYNTHESIS PROTEIN TSAE"/>
    <property type="match status" value="1"/>
</dbReference>
<comment type="subcellular location">
    <subcellularLocation>
        <location evidence="1">Cytoplasm</location>
    </subcellularLocation>
</comment>
<organism evidence="11">
    <name type="scientific">marine sediment metagenome</name>
    <dbReference type="NCBI Taxonomy" id="412755"/>
    <lineage>
        <taxon>unclassified sequences</taxon>
        <taxon>metagenomes</taxon>
        <taxon>ecological metagenomes</taxon>
    </lineage>
</organism>
<evidence type="ECO:0000256" key="7">
    <source>
        <dbReference type="ARBA" id="ARBA00022741"/>
    </source>
</evidence>
<feature type="non-terminal residue" evidence="11">
    <location>
        <position position="150"/>
    </location>
</feature>
<keyword evidence="5" id="KW-0819">tRNA processing</keyword>
<comment type="caution">
    <text evidence="11">The sequence shown here is derived from an EMBL/GenBank/DDBJ whole genome shotgun (WGS) entry which is preliminary data.</text>
</comment>
<dbReference type="NCBIfam" id="TIGR00150">
    <property type="entry name" value="T6A_YjeE"/>
    <property type="match status" value="1"/>
</dbReference>
<keyword evidence="8" id="KW-0067">ATP-binding</keyword>
<protein>
    <recommendedName>
        <fullName evidence="3">tRNA threonylcarbamoyladenosine biosynthesis protein TsaE</fullName>
    </recommendedName>
    <alternativeName>
        <fullName evidence="10">t(6)A37 threonylcarbamoyladenosine biosynthesis protein TsaE</fullName>
    </alternativeName>
</protein>
<dbReference type="PANTHER" id="PTHR33540:SF2">
    <property type="entry name" value="TRNA THREONYLCARBAMOYLADENOSINE BIOSYNTHESIS PROTEIN TSAE"/>
    <property type="match status" value="1"/>
</dbReference>
<evidence type="ECO:0000256" key="8">
    <source>
        <dbReference type="ARBA" id="ARBA00022840"/>
    </source>
</evidence>
<evidence type="ECO:0000256" key="9">
    <source>
        <dbReference type="ARBA" id="ARBA00022842"/>
    </source>
</evidence>
<dbReference type="InterPro" id="IPR003442">
    <property type="entry name" value="T6A_TsaE"/>
</dbReference>
<dbReference type="GO" id="GO:0005737">
    <property type="term" value="C:cytoplasm"/>
    <property type="evidence" value="ECO:0007669"/>
    <property type="project" value="UniProtKB-SubCell"/>
</dbReference>
<keyword evidence="7" id="KW-0547">Nucleotide-binding</keyword>
<keyword evidence="9" id="KW-0460">Magnesium</keyword>